<gene>
    <name evidence="3" type="ordered locus">Swol_1958</name>
</gene>
<evidence type="ECO:0000256" key="1">
    <source>
        <dbReference type="SAM" id="Phobius"/>
    </source>
</evidence>
<evidence type="ECO:0000259" key="2">
    <source>
        <dbReference type="Pfam" id="PF00174"/>
    </source>
</evidence>
<dbReference type="eggNOG" id="COG2041">
    <property type="taxonomic scope" value="Bacteria"/>
</dbReference>
<dbReference type="AlphaFoldDB" id="Q0AVJ9"/>
<dbReference type="InterPro" id="IPR036374">
    <property type="entry name" value="OxRdtase_Mopterin-bd_sf"/>
</dbReference>
<keyword evidence="1" id="KW-1133">Transmembrane helix</keyword>
<name>Q0AVJ9_SYNWW</name>
<dbReference type="RefSeq" id="WP_011641348.1">
    <property type="nucleotide sequence ID" value="NC_008346.1"/>
</dbReference>
<evidence type="ECO:0000313" key="3">
    <source>
        <dbReference type="EMBL" id="ABI69255.1"/>
    </source>
</evidence>
<dbReference type="Gene3D" id="3.90.420.10">
    <property type="entry name" value="Oxidoreductase, molybdopterin-binding domain"/>
    <property type="match status" value="1"/>
</dbReference>
<dbReference type="OrthoDB" id="1708196at2"/>
<reference evidence="4" key="1">
    <citation type="journal article" date="2010" name="Environ. Microbiol.">
        <title>The genome of Syntrophomonas wolfei: new insights into syntrophic metabolism and biohydrogen production.</title>
        <authorList>
            <person name="Sieber J.R."/>
            <person name="Sims D.R."/>
            <person name="Han C."/>
            <person name="Kim E."/>
            <person name="Lykidis A."/>
            <person name="Lapidus A.L."/>
            <person name="McDonnald E."/>
            <person name="Rohlin L."/>
            <person name="Culley D.E."/>
            <person name="Gunsalus R."/>
            <person name="McInerney M.J."/>
        </authorList>
    </citation>
    <scope>NUCLEOTIDE SEQUENCE [LARGE SCALE GENOMIC DNA]</scope>
    <source>
        <strain evidence="4">DSM 2245B / Goettingen</strain>
    </source>
</reference>
<keyword evidence="1" id="KW-0812">Transmembrane</keyword>
<sequence>MNKNPKEIVPLPQYRISNKPVFIIIIILLFVIILFSYFNLQGEKLEEGRIRVKAGDHIIGEITIDEVKKLPAVNKKLVINSTAGLSKHNFTGVALYEVFNQMDPAIVKNYKRVITRGVDNYVSGLNMEEVLESNNVFLVYADNGKALKSKSGREGTMRIIILNDPYGQRFTNYLVEIELE</sequence>
<feature type="domain" description="Oxidoreductase molybdopterin-binding" evidence="2">
    <location>
        <begin position="82"/>
        <end position="178"/>
    </location>
</feature>
<dbReference type="SUPFAM" id="SSF56524">
    <property type="entry name" value="Oxidoreductase molybdopterin-binding domain"/>
    <property type="match status" value="1"/>
</dbReference>
<dbReference type="KEGG" id="swo:Swol_1958"/>
<evidence type="ECO:0000313" key="4">
    <source>
        <dbReference type="Proteomes" id="UP000001968"/>
    </source>
</evidence>
<dbReference type="InterPro" id="IPR000572">
    <property type="entry name" value="OxRdtase_Mopterin-bd_dom"/>
</dbReference>
<protein>
    <recommendedName>
        <fullName evidence="2">Oxidoreductase molybdopterin-binding domain-containing protein</fullName>
    </recommendedName>
</protein>
<dbReference type="EMBL" id="CP000448">
    <property type="protein sequence ID" value="ABI69255.1"/>
    <property type="molecule type" value="Genomic_DNA"/>
</dbReference>
<dbReference type="Pfam" id="PF00174">
    <property type="entry name" value="Oxidored_molyb"/>
    <property type="match status" value="1"/>
</dbReference>
<dbReference type="Proteomes" id="UP000001968">
    <property type="component" value="Chromosome"/>
</dbReference>
<dbReference type="HOGENOM" id="CLU_128249_0_0_9"/>
<keyword evidence="4" id="KW-1185">Reference proteome</keyword>
<proteinExistence type="predicted"/>
<feature type="transmembrane region" description="Helical" evidence="1">
    <location>
        <begin position="20"/>
        <end position="40"/>
    </location>
</feature>
<dbReference type="STRING" id="335541.Swol_1958"/>
<keyword evidence="1" id="KW-0472">Membrane</keyword>
<accession>Q0AVJ9</accession>
<organism evidence="3 4">
    <name type="scientific">Syntrophomonas wolfei subsp. wolfei (strain DSM 2245B / Goettingen)</name>
    <dbReference type="NCBI Taxonomy" id="335541"/>
    <lineage>
        <taxon>Bacteria</taxon>
        <taxon>Bacillati</taxon>
        <taxon>Bacillota</taxon>
        <taxon>Clostridia</taxon>
        <taxon>Eubacteriales</taxon>
        <taxon>Syntrophomonadaceae</taxon>
        <taxon>Syntrophomonas</taxon>
    </lineage>
</organism>